<dbReference type="InterPro" id="IPR052337">
    <property type="entry name" value="SAT4-like"/>
</dbReference>
<dbReference type="PANTHER" id="PTHR33048">
    <property type="entry name" value="PTH11-LIKE INTEGRAL MEMBRANE PROTEIN (AFU_ORTHOLOGUE AFUA_5G11245)"/>
    <property type="match status" value="1"/>
</dbReference>
<evidence type="ECO:0000256" key="5">
    <source>
        <dbReference type="ARBA" id="ARBA00038359"/>
    </source>
</evidence>
<dbReference type="GO" id="GO:0016020">
    <property type="term" value="C:membrane"/>
    <property type="evidence" value="ECO:0007669"/>
    <property type="project" value="UniProtKB-SubCell"/>
</dbReference>
<comment type="caution">
    <text evidence="8">The sequence shown here is derived from an EMBL/GenBank/DDBJ whole genome shotgun (WGS) entry which is preliminary data.</text>
</comment>
<proteinExistence type="inferred from homology"/>
<keyword evidence="9" id="KW-1185">Reference proteome</keyword>
<dbReference type="EMBL" id="JAESVG020000002">
    <property type="protein sequence ID" value="KAG8629837.1"/>
    <property type="molecule type" value="Genomic_DNA"/>
</dbReference>
<protein>
    <recommendedName>
        <fullName evidence="7">Rhodopsin domain-containing protein</fullName>
    </recommendedName>
</protein>
<evidence type="ECO:0000256" key="2">
    <source>
        <dbReference type="ARBA" id="ARBA00022692"/>
    </source>
</evidence>
<comment type="similarity">
    <text evidence="5">Belongs to the SAT4 family.</text>
</comment>
<keyword evidence="3 6" id="KW-1133">Transmembrane helix</keyword>
<feature type="transmembrane region" description="Helical" evidence="6">
    <location>
        <begin position="113"/>
        <end position="137"/>
    </location>
</feature>
<gene>
    <name evidence="8" type="ORF">KVT40_001456</name>
</gene>
<comment type="subcellular location">
    <subcellularLocation>
        <location evidence="1">Membrane</location>
        <topology evidence="1">Multi-pass membrane protein</topology>
    </subcellularLocation>
</comment>
<evidence type="ECO:0000256" key="3">
    <source>
        <dbReference type="ARBA" id="ARBA00022989"/>
    </source>
</evidence>
<dbReference type="Proteomes" id="UP000809789">
    <property type="component" value="Unassembled WGS sequence"/>
</dbReference>
<evidence type="ECO:0000256" key="4">
    <source>
        <dbReference type="ARBA" id="ARBA00023136"/>
    </source>
</evidence>
<evidence type="ECO:0000313" key="8">
    <source>
        <dbReference type="EMBL" id="KAG8629837.1"/>
    </source>
</evidence>
<dbReference type="Pfam" id="PF20684">
    <property type="entry name" value="Fung_rhodopsin"/>
    <property type="match status" value="1"/>
</dbReference>
<keyword evidence="2 6" id="KW-0812">Transmembrane</keyword>
<evidence type="ECO:0000256" key="6">
    <source>
        <dbReference type="SAM" id="Phobius"/>
    </source>
</evidence>
<feature type="transmembrane region" description="Helical" evidence="6">
    <location>
        <begin position="149"/>
        <end position="169"/>
    </location>
</feature>
<organism evidence="8 9">
    <name type="scientific">Elsinoe batatas</name>
    <dbReference type="NCBI Taxonomy" id="2601811"/>
    <lineage>
        <taxon>Eukaryota</taxon>
        <taxon>Fungi</taxon>
        <taxon>Dikarya</taxon>
        <taxon>Ascomycota</taxon>
        <taxon>Pezizomycotina</taxon>
        <taxon>Dothideomycetes</taxon>
        <taxon>Dothideomycetidae</taxon>
        <taxon>Myriangiales</taxon>
        <taxon>Elsinoaceae</taxon>
        <taxon>Elsinoe</taxon>
    </lineage>
</organism>
<name>A0A8K0PIT1_9PEZI</name>
<keyword evidence="4 6" id="KW-0472">Membrane</keyword>
<sequence length="281" mass="30234">MAKSLVGGLGPTILGVVWTEATVGTILVWRADFLWIVLALITGLLGSAIVTTGVTKGLGNHTRLMSFTQLFEAVSIIALLLDVQAIQAAGDFILALWPISIVWNLQASRKVKIAFCLLMAIGILPAIAVTCRIVSLPSISSSTDPTHDFGGFMLWAVTEVWLVIILGSIPPLRPLFLRVFYGIHPHSSGNRASAPTYEMGTGNNTNHRSGLRSQVIKPTPEAHVGDLDNISEDGSENGLTPGNNGILVVNAYSVEDEGRASYPRNKRESTDVEAIRHLMKD</sequence>
<feature type="transmembrane region" description="Helical" evidence="6">
    <location>
        <begin position="35"/>
        <end position="52"/>
    </location>
</feature>
<evidence type="ECO:0000256" key="1">
    <source>
        <dbReference type="ARBA" id="ARBA00004141"/>
    </source>
</evidence>
<feature type="domain" description="Rhodopsin" evidence="7">
    <location>
        <begin position="78"/>
        <end position="176"/>
    </location>
</feature>
<dbReference type="PANTHER" id="PTHR33048:SF146">
    <property type="entry name" value="INTEGRAL MEMBRANE PROTEIN"/>
    <property type="match status" value="1"/>
</dbReference>
<dbReference type="OrthoDB" id="3918656at2759"/>
<accession>A0A8K0PIT1</accession>
<reference evidence="8" key="1">
    <citation type="submission" date="2021-07" db="EMBL/GenBank/DDBJ databases">
        <title>Elsinoe batatas strain:CRI-CJ2 Genome sequencing and assembly.</title>
        <authorList>
            <person name="Huang L."/>
        </authorList>
    </citation>
    <scope>NUCLEOTIDE SEQUENCE</scope>
    <source>
        <strain evidence="8">CRI-CJ2</strain>
    </source>
</reference>
<evidence type="ECO:0000313" key="9">
    <source>
        <dbReference type="Proteomes" id="UP000809789"/>
    </source>
</evidence>
<evidence type="ECO:0000259" key="7">
    <source>
        <dbReference type="Pfam" id="PF20684"/>
    </source>
</evidence>
<dbReference type="InterPro" id="IPR049326">
    <property type="entry name" value="Rhodopsin_dom_fungi"/>
</dbReference>
<dbReference type="AlphaFoldDB" id="A0A8K0PIT1"/>